<organism evidence="1 2">
    <name type="scientific">Echinicola soli</name>
    <dbReference type="NCBI Taxonomy" id="2591634"/>
    <lineage>
        <taxon>Bacteria</taxon>
        <taxon>Pseudomonadati</taxon>
        <taxon>Bacteroidota</taxon>
        <taxon>Cytophagia</taxon>
        <taxon>Cytophagales</taxon>
        <taxon>Cyclobacteriaceae</taxon>
        <taxon>Echinicola</taxon>
    </lineage>
</organism>
<dbReference type="EMBL" id="CP041253">
    <property type="protein sequence ID" value="QDH81240.1"/>
    <property type="molecule type" value="Genomic_DNA"/>
</dbReference>
<keyword evidence="2" id="KW-1185">Reference proteome</keyword>
<dbReference type="InterPro" id="IPR026950">
    <property type="entry name" value="Caps_assemb_Wzi"/>
</dbReference>
<protein>
    <submittedName>
        <fullName evidence="1">Capsule assembly Wzi family protein</fullName>
    </submittedName>
</protein>
<dbReference type="Proteomes" id="UP000316614">
    <property type="component" value="Chromosome"/>
</dbReference>
<dbReference type="KEGG" id="echi:FKX85_20280"/>
<proteinExistence type="predicted"/>
<name>A0A514CN74_9BACT</name>
<dbReference type="OrthoDB" id="1293009at2"/>
<sequence length="566" mass="65602">MIRCFLINLVGMLILGNFSYGQSIPVGFPVFEEALRRKQLLGELDSTIGFNLRPIQPRFFNDQGIYNNYLFYEVENNLGEIHRNTANKYFAYLPLRNCLAYNSDRPYAWGNGSMIPNVGFQNMLTGGVAAKFHFINIQLMPEWVWAQNKSYLGYPNSYSDEVNASRYYFWNQNDTPERFGNHSYTKFTLGQSKITLNYGSFEIGASTENIWWGPGQFNALIFSNNAPGFPHLTLNTTRPARTFLGSFEGQLIMGKLKPSGYAPSQWESLNDEYFNPLSEDWRYLNGISISYQPKWVPGLFLGINRTFQQYSGDKGNSFGDWFPIFEMFTKSGLFEDGNSVDYDEQAQDQQVSVFGRYVFTKARAELYFEYGRRDHAYTDREFVLNPEHARAYLLGFNKLFKLPYKNQLIQLRAEMTQQQESVNRYIRYRGVKGGTSWHTHYQVRGFTHYGQTLGVGIGTGSNVQTVEVSLIDKLNKYGIVLERLANHQDFYYKGLGQQEERQPWVDLSLGLLFDYQWDRFLLSSRLQMINGLNYQWQLDPSSTEEFPVGKDKFSVFAQAHLIYLLK</sequence>
<dbReference type="InterPro" id="IPR038636">
    <property type="entry name" value="Wzi_sf"/>
</dbReference>
<gene>
    <name evidence="1" type="ORF">FKX85_20280</name>
</gene>
<dbReference type="Gene3D" id="2.40.160.130">
    <property type="entry name" value="Capsule assembly protein Wzi"/>
    <property type="match status" value="1"/>
</dbReference>
<accession>A0A514CN74</accession>
<dbReference type="AlphaFoldDB" id="A0A514CN74"/>
<dbReference type="Pfam" id="PF14052">
    <property type="entry name" value="Caps_assemb_Wzi"/>
    <property type="match status" value="1"/>
</dbReference>
<evidence type="ECO:0000313" key="2">
    <source>
        <dbReference type="Proteomes" id="UP000316614"/>
    </source>
</evidence>
<evidence type="ECO:0000313" key="1">
    <source>
        <dbReference type="EMBL" id="QDH81240.1"/>
    </source>
</evidence>
<reference evidence="1 2" key="1">
    <citation type="submission" date="2019-06" db="EMBL/GenBank/DDBJ databases">
        <title>Echinicola alkalisoli sp. nov. isolated from saline soil.</title>
        <authorList>
            <person name="Sun J.-Q."/>
            <person name="Xu L."/>
        </authorList>
    </citation>
    <scope>NUCLEOTIDE SEQUENCE [LARGE SCALE GENOMIC DNA]</scope>
    <source>
        <strain evidence="1 2">LN3S3</strain>
    </source>
</reference>